<dbReference type="GO" id="GO:0006950">
    <property type="term" value="P:response to stress"/>
    <property type="evidence" value="ECO:0007669"/>
    <property type="project" value="UniProtKB-ARBA"/>
</dbReference>
<evidence type="ECO:0000256" key="11">
    <source>
        <dbReference type="ARBA" id="ARBA00022777"/>
    </source>
</evidence>
<dbReference type="GO" id="GO:0006506">
    <property type="term" value="P:GPI anchor biosynthetic process"/>
    <property type="evidence" value="ECO:0007669"/>
    <property type="project" value="UniProtKB-UniPathway"/>
</dbReference>
<dbReference type="PROSITE" id="PS00108">
    <property type="entry name" value="PROTEIN_KINASE_ST"/>
    <property type="match status" value="1"/>
</dbReference>
<dbReference type="OrthoDB" id="248923at2759"/>
<dbReference type="Pfam" id="PF00069">
    <property type="entry name" value="Pkinase"/>
    <property type="match status" value="1"/>
</dbReference>
<dbReference type="Gene3D" id="3.30.200.20">
    <property type="entry name" value="Phosphorylase Kinase, domain 1"/>
    <property type="match status" value="1"/>
</dbReference>
<keyword evidence="11 20" id="KW-0418">Kinase</keyword>
<keyword evidence="14 18" id="KW-1133">Transmembrane helix</keyword>
<evidence type="ECO:0000256" key="6">
    <source>
        <dbReference type="ARBA" id="ARBA00010886"/>
    </source>
</evidence>
<dbReference type="Proteomes" id="UP000242913">
    <property type="component" value="Unassembled WGS sequence"/>
</dbReference>
<dbReference type="SMART" id="SM00220">
    <property type="entry name" value="S_TKc"/>
    <property type="match status" value="1"/>
</dbReference>
<dbReference type="GO" id="GO:0005813">
    <property type="term" value="C:centrosome"/>
    <property type="evidence" value="ECO:0007669"/>
    <property type="project" value="UniProtKB-SubCell"/>
</dbReference>
<keyword evidence="17" id="KW-0963">Cytoplasm</keyword>
<evidence type="ECO:0000256" key="14">
    <source>
        <dbReference type="ARBA" id="ARBA00022989"/>
    </source>
</evidence>
<evidence type="ECO:0000256" key="15">
    <source>
        <dbReference type="ARBA" id="ARBA00023136"/>
    </source>
</evidence>
<keyword evidence="15 18" id="KW-0472">Membrane</keyword>
<dbReference type="Gene3D" id="1.10.510.10">
    <property type="entry name" value="Transferase(Phosphotransferase) domain 1"/>
    <property type="match status" value="1"/>
</dbReference>
<dbReference type="FunFam" id="3.30.200.20:FF:000204">
    <property type="entry name" value="Serine/threonine-protein kinase Nek7"/>
    <property type="match status" value="1"/>
</dbReference>
<sequence length="458" mass="52776">MVDAKARQDCIKEIDLLKQLNHVNVIRYYASFIENNQLNIVLELADGGDLSRMIRHFKKGRRLIPERIIWKYFVQLVRALEHMHSKRIMHRDIKPANVFITADGIVKLGDLGLGRLFSSRTTAAHSLVGTPYYMSPERIQENGYNFKSDLWSIGCLLYEMAALQSPFYGDKLNLYSLCKKIENCEYPPLPADIYSQQLRDLISRCICSDPSKRPDIAEILNISEQMNSHFQRSTTVAARSLVIAISQFTYFSQKEQKPLADHTIETEVMLIQVHKLSLFSVLSAYVDLDSLKDYPLRTHAEAAFDVEASREKSKNTPLYVCSKRGLRKNFVYKEHFELPIHLRYHAATGKDAVVTIPPPQLLLRCMENSTFITSHCKKYLFKTSCDCSNKSYCEWLIMPFLEYNTIQFKIPTGNASSLKFVLFITIFVVFCCSMMIIIATMKNVAKVKKIEEVKRKCR</sequence>
<feature type="domain" description="Protein kinase" evidence="19">
    <location>
        <begin position="1"/>
        <end position="230"/>
    </location>
</feature>
<dbReference type="FunFam" id="1.10.510.10:FF:000148">
    <property type="entry name" value="Serine/threonine-protein kinase Nek7"/>
    <property type="match status" value="1"/>
</dbReference>
<dbReference type="PROSITE" id="PS50011">
    <property type="entry name" value="PROTEIN_KINASE_DOM"/>
    <property type="match status" value="1"/>
</dbReference>
<dbReference type="Pfam" id="PF08320">
    <property type="entry name" value="PIG-X"/>
    <property type="match status" value="1"/>
</dbReference>
<dbReference type="InterPro" id="IPR008271">
    <property type="entry name" value="Ser/Thr_kinase_AS"/>
</dbReference>
<evidence type="ECO:0000256" key="18">
    <source>
        <dbReference type="RuleBase" id="RU366056"/>
    </source>
</evidence>
<dbReference type="InterPro" id="IPR011009">
    <property type="entry name" value="Kinase-like_dom_sf"/>
</dbReference>
<evidence type="ECO:0000256" key="12">
    <source>
        <dbReference type="ARBA" id="ARBA00022824"/>
    </source>
</evidence>
<evidence type="ECO:0000256" key="7">
    <source>
        <dbReference type="ARBA" id="ARBA00022502"/>
    </source>
</evidence>
<evidence type="ECO:0000256" key="10">
    <source>
        <dbReference type="ARBA" id="ARBA00022741"/>
    </source>
</evidence>
<evidence type="ECO:0000259" key="19">
    <source>
        <dbReference type="PROSITE" id="PS50011"/>
    </source>
</evidence>
<gene>
    <name evidence="20" type="ORF">X798_03696</name>
</gene>
<dbReference type="GO" id="GO:0000922">
    <property type="term" value="C:spindle pole"/>
    <property type="evidence" value="ECO:0007669"/>
    <property type="project" value="UniProtKB-SubCell"/>
</dbReference>
<evidence type="ECO:0000256" key="13">
    <source>
        <dbReference type="ARBA" id="ARBA00022840"/>
    </source>
</evidence>
<dbReference type="GO" id="GO:0004674">
    <property type="term" value="F:protein serine/threonine kinase activity"/>
    <property type="evidence" value="ECO:0007669"/>
    <property type="project" value="TreeGrafter"/>
</dbReference>
<dbReference type="CDD" id="cd08224">
    <property type="entry name" value="STKc_Nek6_7"/>
    <property type="match status" value="1"/>
</dbReference>
<evidence type="ECO:0000256" key="16">
    <source>
        <dbReference type="ARBA" id="ARBA00023180"/>
    </source>
</evidence>
<feature type="transmembrane region" description="Helical" evidence="18">
    <location>
        <begin position="420"/>
        <end position="439"/>
    </location>
</feature>
<comment type="pathway">
    <text evidence="4 18">Glycolipid biosynthesis; glycosylphosphatidylinositol-anchor biosynthesis.</text>
</comment>
<reference evidence="20 21" key="1">
    <citation type="submission" date="2015-12" db="EMBL/GenBank/DDBJ databases">
        <title>Draft genome of the nematode, Onchocerca flexuosa.</title>
        <authorList>
            <person name="Mitreva M."/>
        </authorList>
    </citation>
    <scope>NUCLEOTIDE SEQUENCE [LARGE SCALE GENOMIC DNA]</scope>
    <source>
        <strain evidence="20">Red Deer</strain>
    </source>
</reference>
<name>A0A238BWH3_9BILA</name>
<dbReference type="GO" id="GO:0005789">
    <property type="term" value="C:endoplasmic reticulum membrane"/>
    <property type="evidence" value="ECO:0007669"/>
    <property type="project" value="UniProtKB-SubCell"/>
</dbReference>
<evidence type="ECO:0000256" key="5">
    <source>
        <dbReference type="ARBA" id="ARBA00010345"/>
    </source>
</evidence>
<dbReference type="InterPro" id="IPR000719">
    <property type="entry name" value="Prot_kinase_dom"/>
</dbReference>
<comment type="function">
    <text evidence="18">Stabilizing subunit of the glycosylphosphatidylinositol-mannosyltransferase I complex which catalyzes the transfer of the first mannose, via an alpha-1,4 bond from a dolichol-phosphate-mannose (Dol-P-Man) to the glucosaminyl acyl phosphatidylinositol (GlcN-(acyl)PI) intermediate to generate alpha-D-Man-(1-&gt;4)-alpha-D-GlcN-(1-&gt;6)-(1-radyl,2-acyl-sn-glycero-3-phospho)-2-acyl-inositol and participates in the sixth step of the glycosylphosphatidylinositol-anchor biosynthesis. Probably acts by stabilizing the mannosyltransferase PIGM.</text>
</comment>
<dbReference type="PANTHER" id="PTHR43289">
    <property type="entry name" value="MITOGEN-ACTIVATED PROTEIN KINASE KINASE KINASE 20-RELATED"/>
    <property type="match status" value="1"/>
</dbReference>
<dbReference type="InterPro" id="IPR013233">
    <property type="entry name" value="PIG-X/PBN1"/>
</dbReference>
<dbReference type="PANTHER" id="PTHR43289:SF6">
    <property type="entry name" value="SERINE_THREONINE-PROTEIN KINASE NEKL-3"/>
    <property type="match status" value="1"/>
</dbReference>
<keyword evidence="9 18" id="KW-0812">Transmembrane</keyword>
<evidence type="ECO:0000256" key="17">
    <source>
        <dbReference type="ARBA" id="ARBA00023212"/>
    </source>
</evidence>
<evidence type="ECO:0000313" key="21">
    <source>
        <dbReference type="Proteomes" id="UP000242913"/>
    </source>
</evidence>
<evidence type="ECO:0000256" key="1">
    <source>
        <dbReference type="ARBA" id="ARBA00004300"/>
    </source>
</evidence>
<dbReference type="UniPathway" id="UPA00196"/>
<evidence type="ECO:0000256" key="8">
    <source>
        <dbReference type="ARBA" id="ARBA00022679"/>
    </source>
</evidence>
<dbReference type="AlphaFoldDB" id="A0A238BWH3"/>
<keyword evidence="10" id="KW-0547">Nucleotide-binding</keyword>
<accession>A0A238BWH3</accession>
<dbReference type="InterPro" id="IPR001245">
    <property type="entry name" value="Ser-Thr/Tyr_kinase_cat_dom"/>
</dbReference>
<evidence type="ECO:0000313" key="20">
    <source>
        <dbReference type="EMBL" id="OZC09354.1"/>
    </source>
</evidence>
<protein>
    <recommendedName>
        <fullName evidence="18">Phosphatidylinositol-glycan biosynthesis class X protein</fullName>
    </recommendedName>
</protein>
<keyword evidence="16" id="KW-0325">Glycoprotein</keyword>
<comment type="subcellular location">
    <subcellularLocation>
        <location evidence="1">Cytoplasm</location>
        <location evidence="1">Cytoskeleton</location>
        <location evidence="1">Microtubule organizing center</location>
        <location evidence="1">Centrosome</location>
    </subcellularLocation>
    <subcellularLocation>
        <location evidence="3">Cytoplasm</location>
        <location evidence="3">Cytoskeleton</location>
        <location evidence="3">Spindle pole</location>
    </subcellularLocation>
    <subcellularLocation>
        <location evidence="2 18">Endoplasmic reticulum membrane</location>
        <topology evidence="2 18">Single-pass membrane protein</topology>
    </subcellularLocation>
</comment>
<evidence type="ECO:0000256" key="3">
    <source>
        <dbReference type="ARBA" id="ARBA00004647"/>
    </source>
</evidence>
<dbReference type="PRINTS" id="PR00109">
    <property type="entry name" value="TYRKINASE"/>
</dbReference>
<keyword evidence="17" id="KW-0206">Cytoskeleton</keyword>
<keyword evidence="7 18" id="KW-0337">GPI-anchor biosynthesis</keyword>
<comment type="similarity">
    <text evidence="6">Belongs to the protein kinase superfamily. NEK Ser/Thr protein kinase family. NIMA subfamily.</text>
</comment>
<keyword evidence="13" id="KW-0067">ATP-binding</keyword>
<evidence type="ECO:0000256" key="4">
    <source>
        <dbReference type="ARBA" id="ARBA00004687"/>
    </source>
</evidence>
<keyword evidence="21" id="KW-1185">Reference proteome</keyword>
<proteinExistence type="inferred from homology"/>
<dbReference type="EMBL" id="KZ269995">
    <property type="protein sequence ID" value="OZC09354.1"/>
    <property type="molecule type" value="Genomic_DNA"/>
</dbReference>
<dbReference type="GO" id="GO:0005524">
    <property type="term" value="F:ATP binding"/>
    <property type="evidence" value="ECO:0007669"/>
    <property type="project" value="UniProtKB-KW"/>
</dbReference>
<keyword evidence="12 18" id="KW-0256">Endoplasmic reticulum</keyword>
<keyword evidence="8" id="KW-0808">Transferase</keyword>
<comment type="similarity">
    <text evidence="5 18">Belongs to the PIGX family.</text>
</comment>
<evidence type="ECO:0000256" key="2">
    <source>
        <dbReference type="ARBA" id="ARBA00004389"/>
    </source>
</evidence>
<dbReference type="SUPFAM" id="SSF56112">
    <property type="entry name" value="Protein kinase-like (PK-like)"/>
    <property type="match status" value="1"/>
</dbReference>
<evidence type="ECO:0000256" key="9">
    <source>
        <dbReference type="ARBA" id="ARBA00022692"/>
    </source>
</evidence>
<organism evidence="20 21">
    <name type="scientific">Onchocerca flexuosa</name>
    <dbReference type="NCBI Taxonomy" id="387005"/>
    <lineage>
        <taxon>Eukaryota</taxon>
        <taxon>Metazoa</taxon>
        <taxon>Ecdysozoa</taxon>
        <taxon>Nematoda</taxon>
        <taxon>Chromadorea</taxon>
        <taxon>Rhabditida</taxon>
        <taxon>Spirurina</taxon>
        <taxon>Spiruromorpha</taxon>
        <taxon>Filarioidea</taxon>
        <taxon>Onchocercidae</taxon>
        <taxon>Onchocerca</taxon>
    </lineage>
</organism>